<name>A0A4R0RC21_9APHY</name>
<dbReference type="AlphaFoldDB" id="A0A4R0RC21"/>
<dbReference type="OrthoDB" id="3265815at2759"/>
<comment type="caution">
    <text evidence="1">The sequence shown here is derived from an EMBL/GenBank/DDBJ whole genome shotgun (WGS) entry which is preliminary data.</text>
</comment>
<dbReference type="EMBL" id="RWJN01000176">
    <property type="protein sequence ID" value="TCD65521.1"/>
    <property type="molecule type" value="Genomic_DNA"/>
</dbReference>
<evidence type="ECO:0000313" key="1">
    <source>
        <dbReference type="EMBL" id="TCD65521.1"/>
    </source>
</evidence>
<accession>A0A4R0RC21</accession>
<gene>
    <name evidence="1" type="ORF">EIP91_002529</name>
</gene>
<organism evidence="1 2">
    <name type="scientific">Steccherinum ochraceum</name>
    <dbReference type="NCBI Taxonomy" id="92696"/>
    <lineage>
        <taxon>Eukaryota</taxon>
        <taxon>Fungi</taxon>
        <taxon>Dikarya</taxon>
        <taxon>Basidiomycota</taxon>
        <taxon>Agaricomycotina</taxon>
        <taxon>Agaricomycetes</taxon>
        <taxon>Polyporales</taxon>
        <taxon>Steccherinaceae</taxon>
        <taxon>Steccherinum</taxon>
    </lineage>
</organism>
<sequence>MIMPDADASSLSPAIAYDDDGGIAYDPSAPATSPYCSIAISTTFHPAFSFHDFLPDAIFLTSDAVYFFVHRALLAASSTNGFGSPLVQRKLDPAEPPIFLVPEDSVAFDVVLNDVYDLPPTCHAPSLSSLLDAIPSLQSYGIALDPSSPLYQHILAESPRAPLSVYTAAAQYRLDALAVAVSPQLLSLALTGISDSAMCAMGSFYLRRLFMLHHYRIEYLKQLLQSMPETHAETVECGFVEQRNLENAWMLATASLLWDARPDAYIVHAAGRSGVDADDTLPRLVYRESSFDAELSSGQARM</sequence>
<proteinExistence type="predicted"/>
<evidence type="ECO:0000313" key="2">
    <source>
        <dbReference type="Proteomes" id="UP000292702"/>
    </source>
</evidence>
<dbReference type="STRING" id="92696.A0A4R0RC21"/>
<reference evidence="1 2" key="1">
    <citation type="submission" date="2018-11" db="EMBL/GenBank/DDBJ databases">
        <title>Genome assembly of Steccherinum ochraceum LE-BIN_3174, the white-rot fungus of the Steccherinaceae family (The Residual Polyporoid clade, Polyporales, Basidiomycota).</title>
        <authorList>
            <person name="Fedorova T.V."/>
            <person name="Glazunova O.A."/>
            <person name="Landesman E.O."/>
            <person name="Moiseenko K.V."/>
            <person name="Psurtseva N.V."/>
            <person name="Savinova O.S."/>
            <person name="Shakhova N.V."/>
            <person name="Tyazhelova T.V."/>
            <person name="Vasina D.V."/>
        </authorList>
    </citation>
    <scope>NUCLEOTIDE SEQUENCE [LARGE SCALE GENOMIC DNA]</scope>
    <source>
        <strain evidence="1 2">LE-BIN_3174</strain>
    </source>
</reference>
<evidence type="ECO:0008006" key="3">
    <source>
        <dbReference type="Google" id="ProtNLM"/>
    </source>
</evidence>
<keyword evidence="2" id="KW-1185">Reference proteome</keyword>
<dbReference type="Proteomes" id="UP000292702">
    <property type="component" value="Unassembled WGS sequence"/>
</dbReference>
<protein>
    <recommendedName>
        <fullName evidence="3">BTB domain-containing protein</fullName>
    </recommendedName>
</protein>